<name>A0ABD3C5D7_9LAMI</name>
<evidence type="ECO:0000313" key="2">
    <source>
        <dbReference type="EMBL" id="KAL3624809.1"/>
    </source>
</evidence>
<dbReference type="AlphaFoldDB" id="A0ABD3C5D7"/>
<feature type="signal peptide" evidence="1">
    <location>
        <begin position="1"/>
        <end position="22"/>
    </location>
</feature>
<dbReference type="EMBL" id="JAVIJP010000053">
    <property type="protein sequence ID" value="KAL3624809.1"/>
    <property type="molecule type" value="Genomic_DNA"/>
</dbReference>
<evidence type="ECO:0000256" key="1">
    <source>
        <dbReference type="SAM" id="SignalP"/>
    </source>
</evidence>
<proteinExistence type="predicted"/>
<evidence type="ECO:0000313" key="3">
    <source>
        <dbReference type="Proteomes" id="UP001632038"/>
    </source>
</evidence>
<feature type="chain" id="PRO_5044866648" evidence="1">
    <location>
        <begin position="23"/>
        <end position="83"/>
    </location>
</feature>
<gene>
    <name evidence="2" type="ORF">CASFOL_031477</name>
</gene>
<organism evidence="2 3">
    <name type="scientific">Castilleja foliolosa</name>
    <dbReference type="NCBI Taxonomy" id="1961234"/>
    <lineage>
        <taxon>Eukaryota</taxon>
        <taxon>Viridiplantae</taxon>
        <taxon>Streptophyta</taxon>
        <taxon>Embryophyta</taxon>
        <taxon>Tracheophyta</taxon>
        <taxon>Spermatophyta</taxon>
        <taxon>Magnoliopsida</taxon>
        <taxon>eudicotyledons</taxon>
        <taxon>Gunneridae</taxon>
        <taxon>Pentapetalae</taxon>
        <taxon>asterids</taxon>
        <taxon>lamiids</taxon>
        <taxon>Lamiales</taxon>
        <taxon>Orobanchaceae</taxon>
        <taxon>Pedicularideae</taxon>
        <taxon>Castillejinae</taxon>
        <taxon>Castilleja</taxon>
    </lineage>
</organism>
<reference evidence="3" key="1">
    <citation type="journal article" date="2024" name="IScience">
        <title>Strigolactones Initiate the Formation of Haustorium-like Structures in Castilleja.</title>
        <authorList>
            <person name="Buerger M."/>
            <person name="Peterson D."/>
            <person name="Chory J."/>
        </authorList>
    </citation>
    <scope>NUCLEOTIDE SEQUENCE [LARGE SCALE GENOMIC DNA]</scope>
</reference>
<comment type="caution">
    <text evidence="2">The sequence shown here is derived from an EMBL/GenBank/DDBJ whole genome shotgun (WGS) entry which is preliminary data.</text>
</comment>
<sequence length="83" mass="8938">MVKLNALVVIVSLAIFMLHTHAMTSPGSSAKLDKEYDVNRSGGGGTGERECHDKCRSECIKTRNLSGLYGCVSKCQDSKTVTC</sequence>
<dbReference type="Proteomes" id="UP001632038">
    <property type="component" value="Unassembled WGS sequence"/>
</dbReference>
<keyword evidence="3" id="KW-1185">Reference proteome</keyword>
<keyword evidence="1" id="KW-0732">Signal</keyword>
<accession>A0ABD3C5D7</accession>
<protein>
    <submittedName>
        <fullName evidence="2">Uncharacterized protein</fullName>
    </submittedName>
</protein>